<dbReference type="InterPro" id="IPR011051">
    <property type="entry name" value="RmlC_Cupin_sf"/>
</dbReference>
<feature type="domain" description="Cupin type-2" evidence="1">
    <location>
        <begin position="33"/>
        <end position="92"/>
    </location>
</feature>
<dbReference type="InterPro" id="IPR013096">
    <property type="entry name" value="Cupin_2"/>
</dbReference>
<proteinExistence type="predicted"/>
<dbReference type="EMBL" id="LNQE01000954">
    <property type="protein sequence ID" value="KUG22591.1"/>
    <property type="molecule type" value="Genomic_DNA"/>
</dbReference>
<dbReference type="Gene3D" id="2.60.120.10">
    <property type="entry name" value="Jelly Rolls"/>
    <property type="match status" value="1"/>
</dbReference>
<evidence type="ECO:0000259" key="1">
    <source>
        <dbReference type="Pfam" id="PF07883"/>
    </source>
</evidence>
<accession>A0A0W8FNT8</accession>
<dbReference type="PANTHER" id="PTHR40112">
    <property type="entry name" value="H2HPP ISOMERASE"/>
    <property type="match status" value="1"/>
</dbReference>
<dbReference type="Pfam" id="PF07883">
    <property type="entry name" value="Cupin_2"/>
    <property type="match status" value="1"/>
</dbReference>
<sequence>MFYKANQEGFKEVLPGIKIKTLVFGEKTLFTEFRMNAEAVLPRHAHVHEQTGYLKKGKIRLTIGEKVFNVEEGDSWCIPGNTQHSAEIITDSVAIEVFSPVREDYLPENQ</sequence>
<dbReference type="CDD" id="cd02238">
    <property type="entry name" value="cupin_KdgF"/>
    <property type="match status" value="1"/>
</dbReference>
<dbReference type="AlphaFoldDB" id="A0A0W8FNT8"/>
<organism evidence="2">
    <name type="scientific">hydrocarbon metagenome</name>
    <dbReference type="NCBI Taxonomy" id="938273"/>
    <lineage>
        <taxon>unclassified sequences</taxon>
        <taxon>metagenomes</taxon>
        <taxon>ecological metagenomes</taxon>
    </lineage>
</organism>
<comment type="caution">
    <text evidence="2">The sequence shown here is derived from an EMBL/GenBank/DDBJ whole genome shotgun (WGS) entry which is preliminary data.</text>
</comment>
<name>A0A0W8FNT8_9ZZZZ</name>
<dbReference type="SUPFAM" id="SSF51182">
    <property type="entry name" value="RmlC-like cupins"/>
    <property type="match status" value="1"/>
</dbReference>
<dbReference type="InterPro" id="IPR014710">
    <property type="entry name" value="RmlC-like_jellyroll"/>
</dbReference>
<dbReference type="PIRSF" id="PIRSF029883">
    <property type="entry name" value="KdgF"/>
    <property type="match status" value="1"/>
</dbReference>
<protein>
    <submittedName>
        <fullName evidence="2">Pectin degradation protein kdgf</fullName>
    </submittedName>
</protein>
<dbReference type="PANTHER" id="PTHR40112:SF1">
    <property type="entry name" value="H2HPP ISOMERASE"/>
    <property type="match status" value="1"/>
</dbReference>
<gene>
    <name evidence="2" type="ORF">ASZ90_007637</name>
</gene>
<evidence type="ECO:0000313" key="2">
    <source>
        <dbReference type="EMBL" id="KUG22591.1"/>
    </source>
</evidence>
<dbReference type="InterPro" id="IPR052535">
    <property type="entry name" value="Bacilysin_H2HPP_isomerase"/>
</dbReference>
<dbReference type="InterPro" id="IPR025499">
    <property type="entry name" value="KdgF"/>
</dbReference>
<reference evidence="2" key="1">
    <citation type="journal article" date="2015" name="Proc. Natl. Acad. Sci. U.S.A.">
        <title>Networks of energetic and metabolic interactions define dynamics in microbial communities.</title>
        <authorList>
            <person name="Embree M."/>
            <person name="Liu J.K."/>
            <person name="Al-Bassam M.M."/>
            <person name="Zengler K."/>
        </authorList>
    </citation>
    <scope>NUCLEOTIDE SEQUENCE</scope>
</reference>